<gene>
    <name evidence="7" type="primary">cas6</name>
    <name evidence="7" type="ORF">D2962_00785</name>
</gene>
<dbReference type="InterPro" id="IPR049435">
    <property type="entry name" value="Cas_Cas6_C"/>
</dbReference>
<dbReference type="Pfam" id="PF21350">
    <property type="entry name" value="Cas6_I-A"/>
    <property type="match status" value="1"/>
</dbReference>
<dbReference type="Gene3D" id="3.30.70.1890">
    <property type="match status" value="1"/>
</dbReference>
<feature type="active site" description="Proton acceptor" evidence="5">
    <location>
        <position position="47"/>
    </location>
</feature>
<evidence type="ECO:0000313" key="7">
    <source>
        <dbReference type="EMBL" id="AYO29332.1"/>
    </source>
</evidence>
<dbReference type="KEGG" id="bacg:D2962_00785"/>
<dbReference type="NCBIfam" id="TIGR01877">
    <property type="entry name" value="cas_cas6"/>
    <property type="match status" value="1"/>
</dbReference>
<comment type="similarity">
    <text evidence="1">Belongs to the CRISPR-associated protein Cas6/Cse3/CasE family.</text>
</comment>
<dbReference type="Gene3D" id="3.30.70.1900">
    <property type="match status" value="1"/>
</dbReference>
<dbReference type="GO" id="GO:0003723">
    <property type="term" value="F:RNA binding"/>
    <property type="evidence" value="ECO:0007669"/>
    <property type="project" value="UniProtKB-KW"/>
</dbReference>
<organism evidence="7 8">
    <name type="scientific">Biomaibacter acetigenes</name>
    <dbReference type="NCBI Taxonomy" id="2316383"/>
    <lineage>
        <taxon>Bacteria</taxon>
        <taxon>Bacillati</taxon>
        <taxon>Bacillota</taxon>
        <taxon>Clostridia</taxon>
        <taxon>Thermosediminibacterales</taxon>
        <taxon>Tepidanaerobacteraceae</taxon>
        <taxon>Biomaibacter</taxon>
    </lineage>
</organism>
<evidence type="ECO:0000313" key="8">
    <source>
        <dbReference type="Proteomes" id="UP000280960"/>
    </source>
</evidence>
<evidence type="ECO:0000259" key="6">
    <source>
        <dbReference type="Pfam" id="PF01881"/>
    </source>
</evidence>
<dbReference type="Pfam" id="PF01881">
    <property type="entry name" value="Cas_Cas6_C"/>
    <property type="match status" value="1"/>
</dbReference>
<keyword evidence="2" id="KW-0694">RNA-binding</keyword>
<evidence type="ECO:0000256" key="4">
    <source>
        <dbReference type="PIRSR" id="PIRSR005054-1"/>
    </source>
</evidence>
<feature type="active site" description="Proton donor" evidence="5">
    <location>
        <position position="59"/>
    </location>
</feature>
<dbReference type="Proteomes" id="UP000280960">
    <property type="component" value="Chromosome"/>
</dbReference>
<dbReference type="InterPro" id="IPR010156">
    <property type="entry name" value="CRISPR-assoc_prot_Cas6"/>
</dbReference>
<dbReference type="PANTHER" id="PTHR36984">
    <property type="entry name" value="CRISPR-ASSOCIATED ENDORIBONUCLEASE CAS6 1"/>
    <property type="match status" value="1"/>
</dbReference>
<dbReference type="GO" id="GO:0051607">
    <property type="term" value="P:defense response to virus"/>
    <property type="evidence" value="ECO:0007669"/>
    <property type="project" value="UniProtKB-KW"/>
</dbReference>
<dbReference type="AlphaFoldDB" id="A0A3G2R1K6"/>
<proteinExistence type="inferred from homology"/>
<sequence>MDNYHQIMIKIYILWKGDFMRIRLTFNTDGNLIIPVQYNYLIQSMIYRNISPGLADFLHDHGYIINGRQFKLFTFSRLEGRFIMRKDKKIEFTSPVQLTVASAVEKFLRELAEGMLRNDNLNINGQRLILESVGVSQPLEDEDFGEEITIKMLSPMVAYNTVERDNRSRTYYFSPWDEWFSELIRSNLEKKYKLVTGGTTGGDIQIIPIGPRDEKYCKVLDYKKTVVKGWLGIYKVRGDKRLMKIAYDTGLGSKNPQGFGCFEIIGGIKNWPGRRPV</sequence>
<dbReference type="GO" id="GO:0016788">
    <property type="term" value="F:hydrolase activity, acting on ester bonds"/>
    <property type="evidence" value="ECO:0007669"/>
    <property type="project" value="InterPro"/>
</dbReference>
<evidence type="ECO:0000256" key="1">
    <source>
        <dbReference type="ARBA" id="ARBA00005937"/>
    </source>
</evidence>
<keyword evidence="8" id="KW-1185">Reference proteome</keyword>
<evidence type="ECO:0000256" key="2">
    <source>
        <dbReference type="ARBA" id="ARBA00022884"/>
    </source>
</evidence>
<evidence type="ECO:0000256" key="3">
    <source>
        <dbReference type="ARBA" id="ARBA00023118"/>
    </source>
</evidence>
<dbReference type="InterPro" id="IPR045747">
    <property type="entry name" value="CRISPR-assoc_prot_Cas6_N_sf"/>
</dbReference>
<dbReference type="PANTHER" id="PTHR36984:SF1">
    <property type="entry name" value="CRISPR-ASSOCIATED ENDORIBONUCLEASE CAS6 1"/>
    <property type="match status" value="1"/>
</dbReference>
<dbReference type="EMBL" id="CP033169">
    <property type="protein sequence ID" value="AYO29332.1"/>
    <property type="molecule type" value="Genomic_DNA"/>
</dbReference>
<evidence type="ECO:0000256" key="5">
    <source>
        <dbReference type="PIRSR" id="PIRSR005054-50"/>
    </source>
</evidence>
<dbReference type="CDD" id="cd21140">
    <property type="entry name" value="Cas6_I-like"/>
    <property type="match status" value="1"/>
</dbReference>
<feature type="site" description="Transition state stabilizer" evidence="4">
    <location>
        <position position="71"/>
    </location>
</feature>
<feature type="domain" description="CRISPR associated protein Cas6 C-terminal" evidence="6">
    <location>
        <begin position="144"/>
        <end position="264"/>
    </location>
</feature>
<dbReference type="PIRSF" id="PIRSF005054">
    <property type="entry name" value="PF1131"/>
    <property type="match status" value="1"/>
</dbReference>
<name>A0A3G2R1K6_9FIRM</name>
<keyword evidence="3" id="KW-0051">Antiviral defense</keyword>
<reference evidence="7 8" key="1">
    <citation type="submission" date="2018-10" db="EMBL/GenBank/DDBJ databases">
        <authorList>
            <person name="Zhang X."/>
        </authorList>
    </citation>
    <scope>NUCLEOTIDE SEQUENCE [LARGE SCALE GENOMIC DNA]</scope>
    <source>
        <strain evidence="7 8">SK-G1</strain>
    </source>
</reference>
<accession>A0A3G2R1K6</accession>
<protein>
    <submittedName>
        <fullName evidence="7">CRISPR-associated endoribonuclease Cas6</fullName>
    </submittedName>
</protein>